<organism evidence="1 2">
    <name type="scientific">Pseudolabrys taiwanensis</name>
    <dbReference type="NCBI Taxonomy" id="331696"/>
    <lineage>
        <taxon>Bacteria</taxon>
        <taxon>Pseudomonadati</taxon>
        <taxon>Pseudomonadota</taxon>
        <taxon>Alphaproteobacteria</taxon>
        <taxon>Hyphomicrobiales</taxon>
        <taxon>Xanthobacteraceae</taxon>
        <taxon>Pseudolabrys</taxon>
    </lineage>
</organism>
<gene>
    <name evidence="1" type="ORF">DW352_14020</name>
</gene>
<dbReference type="AlphaFoldDB" id="A0A346A4D9"/>
<proteinExistence type="predicted"/>
<dbReference type="KEGG" id="ptaw:DW352_14020"/>
<dbReference type="Proteomes" id="UP000254889">
    <property type="component" value="Chromosome"/>
</dbReference>
<evidence type="ECO:0000313" key="1">
    <source>
        <dbReference type="EMBL" id="AXK84036.1"/>
    </source>
</evidence>
<protein>
    <submittedName>
        <fullName evidence="1">Uncharacterized protein</fullName>
    </submittedName>
</protein>
<keyword evidence="2" id="KW-1185">Reference proteome</keyword>
<reference evidence="1 2" key="1">
    <citation type="submission" date="2018-07" db="EMBL/GenBank/DDBJ databases">
        <authorList>
            <person name="Quirk P.G."/>
            <person name="Krulwich T.A."/>
        </authorList>
    </citation>
    <scope>NUCLEOTIDE SEQUENCE [LARGE SCALE GENOMIC DNA]</scope>
    <source>
        <strain evidence="1 2">CC-BB4</strain>
    </source>
</reference>
<accession>A0A346A4D9</accession>
<dbReference type="OrthoDB" id="7652274at2"/>
<dbReference type="EMBL" id="CP031417">
    <property type="protein sequence ID" value="AXK84036.1"/>
    <property type="molecule type" value="Genomic_DNA"/>
</dbReference>
<sequence length="88" mass="9978">MPVRLTLYAVTKPDPVLIAYAVKRYAEDKPAVWTRIGAAWPHEQGAGLTILLDALPRDGRIILLEPDEDDDARLEREAQRARERNKDS</sequence>
<name>A0A346A4D9_9HYPH</name>
<evidence type="ECO:0000313" key="2">
    <source>
        <dbReference type="Proteomes" id="UP000254889"/>
    </source>
</evidence>